<dbReference type="AlphaFoldDB" id="A0A6A6QZS2"/>
<dbReference type="EMBL" id="MU004187">
    <property type="protein sequence ID" value="KAF2496647.1"/>
    <property type="molecule type" value="Genomic_DNA"/>
</dbReference>
<dbReference type="Proteomes" id="UP000799750">
    <property type="component" value="Unassembled WGS sequence"/>
</dbReference>
<sequence>MSSEAFNVYRVEYELGFQDPLMEQPNKRYHNVIFIEIDADGGGRKLQVTGAIGDLNGMVFLEEQGLKPENSDGFWKKSYLGQIQAIDHEKVVELLKGIDPPSRQRIFDTTTLAWQKCKPDGTLYGPKEAVPAYRKCTEWTLEEAIPALLKSGLLHPHGVASQT</sequence>
<proteinExistence type="predicted"/>
<dbReference type="InterPro" id="IPR046670">
    <property type="entry name" value="DUF6540"/>
</dbReference>
<name>A0A6A6QZS2_9PEZI</name>
<evidence type="ECO:0000313" key="1">
    <source>
        <dbReference type="EMBL" id="KAF2496647.1"/>
    </source>
</evidence>
<dbReference type="OrthoDB" id="4135672at2759"/>
<protein>
    <submittedName>
        <fullName evidence="1">Uncharacterized protein</fullName>
    </submittedName>
</protein>
<reference evidence="1" key="1">
    <citation type="journal article" date="2020" name="Stud. Mycol.">
        <title>101 Dothideomycetes genomes: a test case for predicting lifestyles and emergence of pathogens.</title>
        <authorList>
            <person name="Haridas S."/>
            <person name="Albert R."/>
            <person name="Binder M."/>
            <person name="Bloem J."/>
            <person name="Labutti K."/>
            <person name="Salamov A."/>
            <person name="Andreopoulos B."/>
            <person name="Baker S."/>
            <person name="Barry K."/>
            <person name="Bills G."/>
            <person name="Bluhm B."/>
            <person name="Cannon C."/>
            <person name="Castanera R."/>
            <person name="Culley D."/>
            <person name="Daum C."/>
            <person name="Ezra D."/>
            <person name="Gonzalez J."/>
            <person name="Henrissat B."/>
            <person name="Kuo A."/>
            <person name="Liang C."/>
            <person name="Lipzen A."/>
            <person name="Lutzoni F."/>
            <person name="Magnuson J."/>
            <person name="Mondo S."/>
            <person name="Nolan M."/>
            <person name="Ohm R."/>
            <person name="Pangilinan J."/>
            <person name="Park H.-J."/>
            <person name="Ramirez L."/>
            <person name="Alfaro M."/>
            <person name="Sun H."/>
            <person name="Tritt A."/>
            <person name="Yoshinaga Y."/>
            <person name="Zwiers L.-H."/>
            <person name="Turgeon B."/>
            <person name="Goodwin S."/>
            <person name="Spatafora J."/>
            <person name="Crous P."/>
            <person name="Grigoriev I."/>
        </authorList>
    </citation>
    <scope>NUCLEOTIDE SEQUENCE</scope>
    <source>
        <strain evidence="1">CBS 269.34</strain>
    </source>
</reference>
<evidence type="ECO:0000313" key="2">
    <source>
        <dbReference type="Proteomes" id="UP000799750"/>
    </source>
</evidence>
<organism evidence="1 2">
    <name type="scientific">Lophium mytilinum</name>
    <dbReference type="NCBI Taxonomy" id="390894"/>
    <lineage>
        <taxon>Eukaryota</taxon>
        <taxon>Fungi</taxon>
        <taxon>Dikarya</taxon>
        <taxon>Ascomycota</taxon>
        <taxon>Pezizomycotina</taxon>
        <taxon>Dothideomycetes</taxon>
        <taxon>Pleosporomycetidae</taxon>
        <taxon>Mytilinidiales</taxon>
        <taxon>Mytilinidiaceae</taxon>
        <taxon>Lophium</taxon>
    </lineage>
</organism>
<gene>
    <name evidence="1" type="ORF">BU16DRAFT_525803</name>
</gene>
<keyword evidence="2" id="KW-1185">Reference proteome</keyword>
<dbReference type="Pfam" id="PF20174">
    <property type="entry name" value="DUF6540"/>
    <property type="match status" value="1"/>
</dbReference>
<accession>A0A6A6QZS2</accession>